<keyword evidence="1" id="KW-0472">Membrane</keyword>
<dbReference type="SUPFAM" id="SSF56219">
    <property type="entry name" value="DNase I-like"/>
    <property type="match status" value="1"/>
</dbReference>
<dbReference type="Gene3D" id="3.60.10.10">
    <property type="entry name" value="Endonuclease/exonuclease/phosphatase"/>
    <property type="match status" value="1"/>
</dbReference>
<dbReference type="Pfam" id="PF03372">
    <property type="entry name" value="Exo_endo_phos"/>
    <property type="match status" value="1"/>
</dbReference>
<dbReference type="InterPro" id="IPR005135">
    <property type="entry name" value="Endo/exonuclease/phosphatase"/>
</dbReference>
<dbReference type="PANTHER" id="PTHR12121">
    <property type="entry name" value="CARBON CATABOLITE REPRESSOR PROTEIN 4"/>
    <property type="match status" value="1"/>
</dbReference>
<reference evidence="3" key="1">
    <citation type="submission" date="2022-07" db="EMBL/GenBank/DDBJ databases">
        <title>Evaluation of T. orientalis genome assembly methods using nanopore sequencing and analysis of variation between genomes.</title>
        <authorList>
            <person name="Yam J."/>
            <person name="Micallef M.L."/>
            <person name="Liu M."/>
            <person name="Djordjevic S.P."/>
            <person name="Bogema D.R."/>
            <person name="Jenkins C."/>
        </authorList>
    </citation>
    <scope>NUCLEOTIDE SEQUENCE</scope>
    <source>
        <strain evidence="3">Goon Nure</strain>
    </source>
</reference>
<dbReference type="PANTHER" id="PTHR12121:SF37">
    <property type="entry name" value="2',5'-PHOSPHODIESTERASE 12"/>
    <property type="match status" value="1"/>
</dbReference>
<dbReference type="EMBL" id="CP056071">
    <property type="protein sequence ID" value="UKK02195.2"/>
    <property type="molecule type" value="Genomic_DNA"/>
</dbReference>
<feature type="transmembrane region" description="Helical" evidence="1">
    <location>
        <begin position="12"/>
        <end position="31"/>
    </location>
</feature>
<dbReference type="Proteomes" id="UP000244811">
    <property type="component" value="Chromosome 2"/>
</dbReference>
<evidence type="ECO:0000313" key="3">
    <source>
        <dbReference type="EMBL" id="UKK02195.2"/>
    </source>
</evidence>
<dbReference type="GO" id="GO:0004535">
    <property type="term" value="F:poly(A)-specific ribonuclease activity"/>
    <property type="evidence" value="ECO:0007669"/>
    <property type="project" value="UniProtKB-EC"/>
</dbReference>
<evidence type="ECO:0000259" key="2">
    <source>
        <dbReference type="Pfam" id="PF03372"/>
    </source>
</evidence>
<evidence type="ECO:0000256" key="1">
    <source>
        <dbReference type="SAM" id="Phobius"/>
    </source>
</evidence>
<dbReference type="InterPro" id="IPR050410">
    <property type="entry name" value="CCR4/nocturin_mRNA_transcr"/>
</dbReference>
<feature type="domain" description="Endonuclease/exonuclease/phosphatase" evidence="2">
    <location>
        <begin position="381"/>
        <end position="719"/>
    </location>
</feature>
<protein>
    <submittedName>
        <fullName evidence="3">Poly(A)-specific ribonuclease</fullName>
        <ecNumber evidence="3">3.1.13.4</ecNumber>
    </submittedName>
</protein>
<dbReference type="GO" id="GO:0000288">
    <property type="term" value="P:nuclear-transcribed mRNA catabolic process, deadenylation-dependent decay"/>
    <property type="evidence" value="ECO:0007669"/>
    <property type="project" value="TreeGrafter"/>
</dbReference>
<dbReference type="AlphaFoldDB" id="A0A976MD06"/>
<name>A0A976MD06_THEOR</name>
<dbReference type="GO" id="GO:0005739">
    <property type="term" value="C:mitochondrion"/>
    <property type="evidence" value="ECO:0007669"/>
    <property type="project" value="TreeGrafter"/>
</dbReference>
<keyword evidence="1" id="KW-0812">Transmembrane</keyword>
<dbReference type="InterPro" id="IPR036691">
    <property type="entry name" value="Endo/exonu/phosph_ase_sf"/>
</dbReference>
<keyword evidence="1" id="KW-1133">Transmembrane helix</keyword>
<accession>A0A976MD06</accession>
<organism evidence="3 4">
    <name type="scientific">Theileria orientalis</name>
    <dbReference type="NCBI Taxonomy" id="68886"/>
    <lineage>
        <taxon>Eukaryota</taxon>
        <taxon>Sar</taxon>
        <taxon>Alveolata</taxon>
        <taxon>Apicomplexa</taxon>
        <taxon>Aconoidasida</taxon>
        <taxon>Piroplasmida</taxon>
        <taxon>Theileriidae</taxon>
        <taxon>Theileria</taxon>
    </lineage>
</organism>
<proteinExistence type="predicted"/>
<keyword evidence="3" id="KW-0378">Hydrolase</keyword>
<sequence length="726" mass="84485">MNLYQLCTVVAFFQWIFVKYFSLSVLLYFMYTGSSLYGYRTRVLSNHFIRNSVKRLPIKHNLSFISNIKTYFNEKPRNRLINTIRYVEKFNLLFSVPQTDRSSILVRELIPNLIAPVSEDSLIKKQINLNECTQQNPELESQSRDMSENNYAIARIPEEGSKLYLTVFWNHHKLKLEREKGETIGSTIARLKRNLYKVESGRDTKNRGSDYVEELSEHAVSFLTNLFKTFDEASNCEDTIMKSSFISINGNLLKLYTNIPKLEKVKLLHTSMVDCPALVVAKDEEDKIYSRVSVEWLDAEGNLLGNNLLYIPSLSDLGKKIKVRVTNELMKYDVFESNLSKVEISPYCGWQLERISIFNAAPKNRINPELQHPEDDVRIVSFNILSPTYLSSTDSTSNFFPYCPTEYIESNYRNQLIGREINYLNPQILCLQECSAKVYSEYLSYLFGAKYHSWFTIKGGKAGEGCAMLVNRSAFEPLELVGMYFKDAMRTEEYKPVIQRLCTNWLFFNDNYFDKYHTAYQFGLYRIKKNNKFLFLANTHLYFHPMASHIRLLQTYVLMNELEKFKVAVSRKYGFNINEDSYTLICGDFNSFPDESIHTFVRKGFIPYNHPDWKLGETFVYDKNLMVPQGYRSVKGDFQEGPGQFDKYNYLIVDNYQGYTDSYAQTPLEFTNYCEVFNGTLDYIFHSNNIKVKRTMPGISAEDASEYIGLPSKLYPSDHLSIAVDF</sequence>
<gene>
    <name evidence="3" type="ORF">MACK_001550</name>
</gene>
<evidence type="ECO:0000313" key="4">
    <source>
        <dbReference type="Proteomes" id="UP000244811"/>
    </source>
</evidence>
<dbReference type="EC" id="3.1.13.4" evidence="3"/>